<dbReference type="GO" id="GO:0016020">
    <property type="term" value="C:membrane"/>
    <property type="evidence" value="ECO:0007669"/>
    <property type="project" value="InterPro"/>
</dbReference>
<keyword evidence="1" id="KW-0812">Transmembrane</keyword>
<dbReference type="InterPro" id="IPR004761">
    <property type="entry name" value="Spore_GerAB"/>
</dbReference>
<feature type="transmembrane region" description="Helical" evidence="1">
    <location>
        <begin position="94"/>
        <end position="112"/>
    </location>
</feature>
<evidence type="ECO:0000256" key="1">
    <source>
        <dbReference type="SAM" id="Phobius"/>
    </source>
</evidence>
<evidence type="ECO:0000313" key="3">
    <source>
        <dbReference type="Proteomes" id="UP001153387"/>
    </source>
</evidence>
<organism evidence="2 3">
    <name type="scientific">Cohnella ginsengisoli</name>
    <dbReference type="NCBI Taxonomy" id="425004"/>
    <lineage>
        <taxon>Bacteria</taxon>
        <taxon>Bacillati</taxon>
        <taxon>Bacillota</taxon>
        <taxon>Bacilli</taxon>
        <taxon>Bacillales</taxon>
        <taxon>Paenibacillaceae</taxon>
        <taxon>Cohnella</taxon>
    </lineage>
</organism>
<reference evidence="2 3" key="1">
    <citation type="submission" date="2022-10" db="EMBL/GenBank/DDBJ databases">
        <title>Comparative genomic analysis of Cohnella hashimotonis sp. nov., isolated from the International Space Station.</title>
        <authorList>
            <person name="Simpson A."/>
            <person name="Venkateswaran K."/>
        </authorList>
    </citation>
    <scope>NUCLEOTIDE SEQUENCE [LARGE SCALE GENOMIC DNA]</scope>
    <source>
        <strain evidence="2 3">DSM 18997</strain>
    </source>
</reference>
<proteinExistence type="predicted"/>
<gene>
    <name evidence="2" type="ORF">OMP38_25825</name>
</gene>
<dbReference type="EMBL" id="JAPDHZ010000004">
    <property type="protein sequence ID" value="MDG0793859.1"/>
    <property type="molecule type" value="Genomic_DNA"/>
</dbReference>
<evidence type="ECO:0000313" key="2">
    <source>
        <dbReference type="EMBL" id="MDG0793859.1"/>
    </source>
</evidence>
<comment type="caution">
    <text evidence="2">The sequence shown here is derived from an EMBL/GenBank/DDBJ whole genome shotgun (WGS) entry which is preliminary data.</text>
</comment>
<dbReference type="AlphaFoldDB" id="A0A9X4KKD1"/>
<accession>A0A9X4KKD1</accession>
<keyword evidence="3" id="KW-1185">Reference proteome</keyword>
<dbReference type="Pfam" id="PF03845">
    <property type="entry name" value="Spore_permease"/>
    <property type="match status" value="1"/>
</dbReference>
<keyword evidence="1" id="KW-1133">Transmembrane helix</keyword>
<feature type="transmembrane region" description="Helical" evidence="1">
    <location>
        <begin position="20"/>
        <end position="44"/>
    </location>
</feature>
<dbReference type="GO" id="GO:0009847">
    <property type="term" value="P:spore germination"/>
    <property type="evidence" value="ECO:0007669"/>
    <property type="project" value="InterPro"/>
</dbReference>
<dbReference type="RefSeq" id="WP_277567577.1">
    <property type="nucleotide sequence ID" value="NZ_JAPDHZ010000004.1"/>
</dbReference>
<sequence length="117" mass="13281">MYPLYTLLSVISVGQFIENLQMFGVLYFLMTALLKCVVLILAAVTGIQQLTKMKSYRVLVIPACAVALILGLTMSKNIAEHIYRHHFEILVPYIWVPMLFVVPGMLLIVSLLRRLTK</sequence>
<name>A0A9X4KKD1_9BACL</name>
<protein>
    <submittedName>
        <fullName evidence="2">GerAB/ArcD/ProY family transporter</fullName>
    </submittedName>
</protein>
<feature type="transmembrane region" description="Helical" evidence="1">
    <location>
        <begin position="56"/>
        <end position="74"/>
    </location>
</feature>
<dbReference type="Proteomes" id="UP001153387">
    <property type="component" value="Unassembled WGS sequence"/>
</dbReference>
<keyword evidence="1" id="KW-0472">Membrane</keyword>